<keyword evidence="1" id="KW-0175">Coiled coil</keyword>
<comment type="caution">
    <text evidence="2">The sequence shown here is derived from an EMBL/GenBank/DDBJ whole genome shotgun (WGS) entry which is preliminary data.</text>
</comment>
<evidence type="ECO:0000313" key="2">
    <source>
        <dbReference type="EMBL" id="CAL4087445.1"/>
    </source>
</evidence>
<sequence length="213" mass="25106">SEFYINNNNIMSHSSPLREITPSPGLNNVLEALRNSSKLKHWNKPLPSDTELEDNPLKHVGDISIFPANPKFSFGDEEDEDNAEETENDIANILKTQYDREEKQSLMKIKSEDPFIELGSEAPIDVTFENIMNYQQNLFHQMEQLQLEEDYKKQLQENRFRRHQEYTQKLSQIRDAAEQQLENYISQREQQTSEELLYLQQQELQATQETIQK</sequence>
<dbReference type="AlphaFoldDB" id="A0AAV2QKN5"/>
<dbReference type="Proteomes" id="UP001497623">
    <property type="component" value="Unassembled WGS sequence"/>
</dbReference>
<evidence type="ECO:0000313" key="3">
    <source>
        <dbReference type="Proteomes" id="UP001497623"/>
    </source>
</evidence>
<protein>
    <submittedName>
        <fullName evidence="2">Uncharacterized protein</fullName>
    </submittedName>
</protein>
<organism evidence="2 3">
    <name type="scientific">Meganyctiphanes norvegica</name>
    <name type="common">Northern krill</name>
    <name type="synonym">Thysanopoda norvegica</name>
    <dbReference type="NCBI Taxonomy" id="48144"/>
    <lineage>
        <taxon>Eukaryota</taxon>
        <taxon>Metazoa</taxon>
        <taxon>Ecdysozoa</taxon>
        <taxon>Arthropoda</taxon>
        <taxon>Crustacea</taxon>
        <taxon>Multicrustacea</taxon>
        <taxon>Malacostraca</taxon>
        <taxon>Eumalacostraca</taxon>
        <taxon>Eucarida</taxon>
        <taxon>Euphausiacea</taxon>
        <taxon>Euphausiidae</taxon>
        <taxon>Meganyctiphanes</taxon>
    </lineage>
</organism>
<keyword evidence="3" id="KW-1185">Reference proteome</keyword>
<name>A0AAV2QKN5_MEGNR</name>
<proteinExistence type="predicted"/>
<feature type="non-terminal residue" evidence="2">
    <location>
        <position position="1"/>
    </location>
</feature>
<feature type="coiled-coil region" evidence="1">
    <location>
        <begin position="163"/>
        <end position="194"/>
    </location>
</feature>
<feature type="non-terminal residue" evidence="2">
    <location>
        <position position="213"/>
    </location>
</feature>
<accession>A0AAV2QKN5</accession>
<evidence type="ECO:0000256" key="1">
    <source>
        <dbReference type="SAM" id="Coils"/>
    </source>
</evidence>
<reference evidence="2 3" key="1">
    <citation type="submission" date="2024-05" db="EMBL/GenBank/DDBJ databases">
        <authorList>
            <person name="Wallberg A."/>
        </authorList>
    </citation>
    <scope>NUCLEOTIDE SEQUENCE [LARGE SCALE GENOMIC DNA]</scope>
</reference>
<gene>
    <name evidence="2" type="ORF">MNOR_LOCUS13231</name>
</gene>
<dbReference type="EMBL" id="CAXKWB010007493">
    <property type="protein sequence ID" value="CAL4087445.1"/>
    <property type="molecule type" value="Genomic_DNA"/>
</dbReference>